<accession>A0A977ICQ5</accession>
<organism evidence="1">
    <name type="scientific">Nitrososphaera viennensis</name>
    <dbReference type="NCBI Taxonomy" id="1034015"/>
    <lineage>
        <taxon>Archaea</taxon>
        <taxon>Nitrososphaerota</taxon>
        <taxon>Nitrososphaeria</taxon>
        <taxon>Nitrososphaerales</taxon>
        <taxon>Nitrososphaeraceae</taxon>
        <taxon>Nitrososphaera</taxon>
    </lineage>
</organism>
<reference evidence="1" key="1">
    <citation type="submission" date="2022-08" db="EMBL/GenBank/DDBJ databases">
        <title>Dynamic responses of ammonia-oxidizing microbial communities induced by reactive oxygen species (ROS) in fluctuating redox aquifers.</title>
        <authorList>
            <person name="Wang P."/>
            <person name="Wang H."/>
        </authorList>
    </citation>
    <scope>NUCLEOTIDE SEQUENCE</scope>
    <source>
        <strain evidence="1">PLX03</strain>
    </source>
</reference>
<proteinExistence type="predicted"/>
<dbReference type="Proteomes" id="UP001059771">
    <property type="component" value="Chromosome"/>
</dbReference>
<sequence length="227" mass="26203">MLFLTRSLGSVDDVALISSKYLTGKYGDPDWFGPVKSLLEKSYAAVLDSLNDKSRLPYHPSIYLIPFMLSRKYKIGHDLVSSFFYSLSYPDATDFSKYSTYIVASLAEKFPQHMTGIIAHEIAHIIAAKGEVKITEEDLLLILKNRIEFLKAKETIAEHYYSYFSEPVSSSIKKWNEMALLPETEREVSEKMIIVDQKQFDALIFEERLPQFREFVRTKLENIKTSF</sequence>
<protein>
    <submittedName>
        <fullName evidence="1">Uncharacterized protein</fullName>
    </submittedName>
</protein>
<gene>
    <name evidence="1" type="ORF">NWT39_10875</name>
</gene>
<dbReference type="GeneID" id="74947447"/>
<dbReference type="AlphaFoldDB" id="A0A977ICQ5"/>
<evidence type="ECO:0000313" key="1">
    <source>
        <dbReference type="EMBL" id="UVS68400.1"/>
    </source>
</evidence>
<dbReference type="RefSeq" id="WP_144239665.1">
    <property type="nucleotide sequence ID" value="NZ_CP103305.1"/>
</dbReference>
<dbReference type="EMBL" id="CP103305">
    <property type="protein sequence ID" value="UVS68400.1"/>
    <property type="molecule type" value="Genomic_DNA"/>
</dbReference>
<name>A0A977ICQ5_9ARCH</name>